<comment type="subcellular location">
    <subcellularLocation>
        <location evidence="1">Cell membrane</location>
        <topology evidence="1">Multi-pass membrane protein</topology>
    </subcellularLocation>
</comment>
<evidence type="ECO:0000256" key="2">
    <source>
        <dbReference type="ARBA" id="ARBA00008566"/>
    </source>
</evidence>
<evidence type="ECO:0000256" key="8">
    <source>
        <dbReference type="ARBA" id="ARBA00056100"/>
    </source>
</evidence>
<keyword evidence="4" id="KW-1003">Cell membrane</keyword>
<dbReference type="RefSeq" id="XP_022402633.1">
    <property type="nucleotide sequence ID" value="XM_022548858.1"/>
</dbReference>
<evidence type="ECO:0000256" key="5">
    <source>
        <dbReference type="ARBA" id="ARBA00022692"/>
    </source>
</evidence>
<dbReference type="AlphaFoldDB" id="A0A1L9VPU8"/>
<dbReference type="PANTHER" id="PTHR31686">
    <property type="match status" value="1"/>
</dbReference>
<sequence length="395" mass="43419">MRPPSHPASRTLWNFSTQWFLAPQGTGIIALILHQLDYQFSGIEVISVVIWIYTITLLALCLFAYLLRIILYPRHVARVLRTSIVETACIASIPITFTLIIQMTTLVLVHSWGKAWGIVSYVLWWIDTGMAVVAVMAIPYVFVKVQPPGVKAILPGVLLPLISALTSAAGGGVICVYGQISPRLQVPVIIVSYLEIGLALPMALGLSEIFATRLFDRSFPKLEQIYQDMILCGPFGQGSFAFQVLGQAVSRGAFAEYNRGTFLTAQAAQPVAFASHLAGLLSWGYGTFWWCFAIISIVHTFISQPGGIRGSHFSMSAWALVFPWGVYTNGAVQLGRIMDAPAFKVWSTVLFILILVICIVLHIFTIKGLITGRVLGLAHGWRKSAYRDDTGDKEV</sequence>
<dbReference type="Pfam" id="PF03595">
    <property type="entry name" value="SLAC1"/>
    <property type="match status" value="1"/>
</dbReference>
<dbReference type="OrthoDB" id="1099at2759"/>
<evidence type="ECO:0000256" key="10">
    <source>
        <dbReference type="SAM" id="Phobius"/>
    </source>
</evidence>
<feature type="transmembrane region" description="Helical" evidence="10">
    <location>
        <begin position="12"/>
        <end position="33"/>
    </location>
</feature>
<name>A0A1L9VPU8_ASPGL</name>
<dbReference type="CDD" id="cd09299">
    <property type="entry name" value="TDT"/>
    <property type="match status" value="1"/>
</dbReference>
<evidence type="ECO:0000256" key="6">
    <source>
        <dbReference type="ARBA" id="ARBA00022989"/>
    </source>
</evidence>
<feature type="transmembrane region" description="Helical" evidence="10">
    <location>
        <begin position="88"/>
        <end position="109"/>
    </location>
</feature>
<dbReference type="Proteomes" id="UP000184300">
    <property type="component" value="Unassembled WGS sequence"/>
</dbReference>
<organism evidence="11 12">
    <name type="scientific">Aspergillus glaucus CBS 516.65</name>
    <dbReference type="NCBI Taxonomy" id="1160497"/>
    <lineage>
        <taxon>Eukaryota</taxon>
        <taxon>Fungi</taxon>
        <taxon>Dikarya</taxon>
        <taxon>Ascomycota</taxon>
        <taxon>Pezizomycotina</taxon>
        <taxon>Eurotiomycetes</taxon>
        <taxon>Eurotiomycetidae</taxon>
        <taxon>Eurotiales</taxon>
        <taxon>Aspergillaceae</taxon>
        <taxon>Aspergillus</taxon>
        <taxon>Aspergillus subgen. Aspergillus</taxon>
    </lineage>
</organism>
<dbReference type="InterPro" id="IPR004695">
    <property type="entry name" value="SLAC1/Mae1/Ssu1/TehA"/>
</dbReference>
<dbReference type="VEuPathDB" id="FungiDB:ASPGLDRAFT_65133"/>
<keyword evidence="12" id="KW-1185">Reference proteome</keyword>
<comment type="function">
    <text evidence="8">Sulphite efflux pump required for the secretion of sulphite as a reducing agent. In the presence of sulphite, cystine in keratin is directly cleaved to cysteine and S-sulphocysteine, and thereby, reduced proteins become accessible to hydrolysis by a variety of secreted endo- and exoproteases. Excretion of sulphite mediated by an efflux pump also represents a detoxification pathway for dermatophytes during infection of the epidermal stratum corneum, hair and nails, which are rich in cysteine.</text>
</comment>
<dbReference type="GeneID" id="34465118"/>
<comment type="similarity">
    <text evidence="2">Belongs to the tellurite-resistance/dicarboxylate transporter (TDT) family.</text>
</comment>
<reference evidence="12" key="1">
    <citation type="journal article" date="2017" name="Genome Biol.">
        <title>Comparative genomics reveals high biological diversity and specific adaptations in the industrially and medically important fungal genus Aspergillus.</title>
        <authorList>
            <person name="de Vries R.P."/>
            <person name="Riley R."/>
            <person name="Wiebenga A."/>
            <person name="Aguilar-Osorio G."/>
            <person name="Amillis S."/>
            <person name="Uchima C.A."/>
            <person name="Anderluh G."/>
            <person name="Asadollahi M."/>
            <person name="Askin M."/>
            <person name="Barry K."/>
            <person name="Battaglia E."/>
            <person name="Bayram O."/>
            <person name="Benocci T."/>
            <person name="Braus-Stromeyer S.A."/>
            <person name="Caldana C."/>
            <person name="Canovas D."/>
            <person name="Cerqueira G.C."/>
            <person name="Chen F."/>
            <person name="Chen W."/>
            <person name="Choi C."/>
            <person name="Clum A."/>
            <person name="Dos Santos R.A."/>
            <person name="Damasio A.R."/>
            <person name="Diallinas G."/>
            <person name="Emri T."/>
            <person name="Fekete E."/>
            <person name="Flipphi M."/>
            <person name="Freyberg S."/>
            <person name="Gallo A."/>
            <person name="Gournas C."/>
            <person name="Habgood R."/>
            <person name="Hainaut M."/>
            <person name="Harispe M.L."/>
            <person name="Henrissat B."/>
            <person name="Hilden K.S."/>
            <person name="Hope R."/>
            <person name="Hossain A."/>
            <person name="Karabika E."/>
            <person name="Karaffa L."/>
            <person name="Karanyi Z."/>
            <person name="Krasevec N."/>
            <person name="Kuo A."/>
            <person name="Kusch H."/>
            <person name="LaButti K."/>
            <person name="Lagendijk E.L."/>
            <person name="Lapidus A."/>
            <person name="Levasseur A."/>
            <person name="Lindquist E."/>
            <person name="Lipzen A."/>
            <person name="Logrieco A.F."/>
            <person name="MacCabe A."/>
            <person name="Maekelae M.R."/>
            <person name="Malavazi I."/>
            <person name="Melin P."/>
            <person name="Meyer V."/>
            <person name="Mielnichuk N."/>
            <person name="Miskei M."/>
            <person name="Molnar A.P."/>
            <person name="Mule G."/>
            <person name="Ngan C.Y."/>
            <person name="Orejas M."/>
            <person name="Orosz E."/>
            <person name="Ouedraogo J.P."/>
            <person name="Overkamp K.M."/>
            <person name="Park H.-S."/>
            <person name="Perrone G."/>
            <person name="Piumi F."/>
            <person name="Punt P.J."/>
            <person name="Ram A.F."/>
            <person name="Ramon A."/>
            <person name="Rauscher S."/>
            <person name="Record E."/>
            <person name="Riano-Pachon D.M."/>
            <person name="Robert V."/>
            <person name="Roehrig J."/>
            <person name="Ruller R."/>
            <person name="Salamov A."/>
            <person name="Salih N.S."/>
            <person name="Samson R.A."/>
            <person name="Sandor E."/>
            <person name="Sanguinetti M."/>
            <person name="Schuetze T."/>
            <person name="Sepcic K."/>
            <person name="Shelest E."/>
            <person name="Sherlock G."/>
            <person name="Sophianopoulou V."/>
            <person name="Squina F.M."/>
            <person name="Sun H."/>
            <person name="Susca A."/>
            <person name="Todd R.B."/>
            <person name="Tsang A."/>
            <person name="Unkles S.E."/>
            <person name="van de Wiele N."/>
            <person name="van Rossen-Uffink D."/>
            <person name="Oliveira J.V."/>
            <person name="Vesth T.C."/>
            <person name="Visser J."/>
            <person name="Yu J.-H."/>
            <person name="Zhou M."/>
            <person name="Andersen M.R."/>
            <person name="Archer D.B."/>
            <person name="Baker S.E."/>
            <person name="Benoit I."/>
            <person name="Brakhage A.A."/>
            <person name="Braus G.H."/>
            <person name="Fischer R."/>
            <person name="Frisvad J.C."/>
            <person name="Goldman G.H."/>
            <person name="Houbraken J."/>
            <person name="Oakley B."/>
            <person name="Pocsi I."/>
            <person name="Scazzocchio C."/>
            <person name="Seiboth B."/>
            <person name="vanKuyk P.A."/>
            <person name="Wortman J."/>
            <person name="Dyer P.S."/>
            <person name="Grigoriev I.V."/>
        </authorList>
    </citation>
    <scope>NUCLEOTIDE SEQUENCE [LARGE SCALE GENOMIC DNA]</scope>
    <source>
        <strain evidence="12">CBS 516.65</strain>
    </source>
</reference>
<feature type="transmembrane region" description="Helical" evidence="10">
    <location>
        <begin position="121"/>
        <end position="142"/>
    </location>
</feature>
<dbReference type="InterPro" id="IPR051629">
    <property type="entry name" value="Sulfite_efflux_TDT"/>
</dbReference>
<evidence type="ECO:0000256" key="3">
    <source>
        <dbReference type="ARBA" id="ARBA00022448"/>
    </source>
</evidence>
<keyword evidence="6 10" id="KW-1133">Transmembrane helix</keyword>
<feature type="transmembrane region" description="Helical" evidence="10">
    <location>
        <begin position="283"/>
        <end position="302"/>
    </location>
</feature>
<feature type="transmembrane region" description="Helical" evidence="10">
    <location>
        <begin position="45"/>
        <end position="67"/>
    </location>
</feature>
<evidence type="ECO:0000313" key="11">
    <source>
        <dbReference type="EMBL" id="OJJ85939.1"/>
    </source>
</evidence>
<proteinExistence type="inferred from homology"/>
<keyword evidence="7 10" id="KW-0472">Membrane</keyword>
<dbReference type="EMBL" id="KV878893">
    <property type="protein sequence ID" value="OJJ85939.1"/>
    <property type="molecule type" value="Genomic_DNA"/>
</dbReference>
<dbReference type="GO" id="GO:0000319">
    <property type="term" value="F:sulfite transmembrane transporter activity"/>
    <property type="evidence" value="ECO:0007669"/>
    <property type="project" value="TreeGrafter"/>
</dbReference>
<feature type="transmembrane region" description="Helical" evidence="10">
    <location>
        <begin position="154"/>
        <end position="180"/>
    </location>
</feature>
<protein>
    <recommendedName>
        <fullName evidence="9">Sulfite efflux pump SSU1</fullName>
    </recommendedName>
</protein>
<evidence type="ECO:0000256" key="7">
    <source>
        <dbReference type="ARBA" id="ARBA00023136"/>
    </source>
</evidence>
<dbReference type="FunFam" id="1.50.10.150:FF:000004">
    <property type="entry name" value="Malic acid transporter"/>
    <property type="match status" value="1"/>
</dbReference>
<evidence type="ECO:0000313" key="12">
    <source>
        <dbReference type="Proteomes" id="UP000184300"/>
    </source>
</evidence>
<evidence type="ECO:0000256" key="9">
    <source>
        <dbReference type="ARBA" id="ARBA00072906"/>
    </source>
</evidence>
<dbReference type="InterPro" id="IPR038665">
    <property type="entry name" value="Voltage-dep_anion_channel_sf"/>
</dbReference>
<evidence type="ECO:0000256" key="1">
    <source>
        <dbReference type="ARBA" id="ARBA00004651"/>
    </source>
</evidence>
<dbReference type="GO" id="GO:0005886">
    <property type="term" value="C:plasma membrane"/>
    <property type="evidence" value="ECO:0007669"/>
    <property type="project" value="UniProtKB-SubCell"/>
</dbReference>
<keyword evidence="3" id="KW-0813">Transport</keyword>
<gene>
    <name evidence="11" type="ORF">ASPGLDRAFT_65133</name>
</gene>
<accession>A0A1L9VPU8</accession>
<dbReference type="Gene3D" id="1.50.10.150">
    <property type="entry name" value="Voltage-dependent anion channel"/>
    <property type="match status" value="1"/>
</dbReference>
<dbReference type="PANTHER" id="PTHR31686:SF3">
    <property type="entry name" value="ACID TRANSPORT PROTEIN, PUTATIVE (AFU_ORTHOLOGUE AFUA_4G09410)-RELATED"/>
    <property type="match status" value="1"/>
</dbReference>
<evidence type="ECO:0000256" key="4">
    <source>
        <dbReference type="ARBA" id="ARBA00022475"/>
    </source>
</evidence>
<feature type="transmembrane region" description="Helical" evidence="10">
    <location>
        <begin position="186"/>
        <end position="211"/>
    </location>
</feature>
<feature type="transmembrane region" description="Helical" evidence="10">
    <location>
        <begin position="345"/>
        <end position="364"/>
    </location>
</feature>
<keyword evidence="5 10" id="KW-0812">Transmembrane</keyword>